<evidence type="ECO:0000313" key="1">
    <source>
        <dbReference type="EMBL" id="KAJ1902288.1"/>
    </source>
</evidence>
<evidence type="ECO:0000313" key="2">
    <source>
        <dbReference type="Proteomes" id="UP001150581"/>
    </source>
</evidence>
<dbReference type="EMBL" id="JANBPG010000003">
    <property type="protein sequence ID" value="KAJ1902288.1"/>
    <property type="molecule type" value="Genomic_DNA"/>
</dbReference>
<gene>
    <name evidence="1" type="primary">TEL2</name>
    <name evidence="1" type="ORF">LPJ66_000175</name>
</gene>
<comment type="caution">
    <text evidence="1">The sequence shown here is derived from an EMBL/GenBank/DDBJ whole genome shotgun (WGS) entry which is preliminary data.</text>
</comment>
<organism evidence="1 2">
    <name type="scientific">Kickxella alabastrina</name>
    <dbReference type="NCBI Taxonomy" id="61397"/>
    <lineage>
        <taxon>Eukaryota</taxon>
        <taxon>Fungi</taxon>
        <taxon>Fungi incertae sedis</taxon>
        <taxon>Zoopagomycota</taxon>
        <taxon>Kickxellomycotina</taxon>
        <taxon>Kickxellomycetes</taxon>
        <taxon>Kickxellales</taxon>
        <taxon>Kickxellaceae</taxon>
        <taxon>Kickxella</taxon>
    </lineage>
</organism>
<proteinExistence type="predicted"/>
<reference evidence="1" key="1">
    <citation type="submission" date="2022-07" db="EMBL/GenBank/DDBJ databases">
        <title>Phylogenomic reconstructions and comparative analyses of Kickxellomycotina fungi.</title>
        <authorList>
            <person name="Reynolds N.K."/>
            <person name="Stajich J.E."/>
            <person name="Barry K."/>
            <person name="Grigoriev I.V."/>
            <person name="Crous P."/>
            <person name="Smith M.E."/>
        </authorList>
    </citation>
    <scope>NUCLEOTIDE SEQUENCE</scope>
    <source>
        <strain evidence="1">Benny 63K</strain>
    </source>
</reference>
<dbReference type="Proteomes" id="UP001150581">
    <property type="component" value="Unassembled WGS sequence"/>
</dbReference>
<name>A0ACC1IWX4_9FUNG</name>
<protein>
    <submittedName>
        <fullName evidence="1">Telomere binding protein</fullName>
    </submittedName>
</protein>
<keyword evidence="2" id="KW-1185">Reference proteome</keyword>
<sequence length="832" mass="90938">MAVWVVQQAVERGILDPAQSQQRIQQQPTTTGSTAAQRVEWTEYVQLVCSVPDRVYNRVDPRTIPHALTPAVYFARLARCVVEMAALVPADETSDINVGLWIKMCRVGEINSLCVEVASRLLLNGDQDTSGAGGRAEAEAEAVARAVGLVLVPFRARIVAGVARQLSMALGAQPTVSNALGERVSLAICTLLHAQLDADVSTDAVVRVVSALMDQTKTITTDCFPSSSALAFFQALALALQMLSGRLDVVPQGVPSRVYPQLLVDSLISVIIPQWSMADFVTHASAPEIKAMTALVMMCIGALSELDAQAVASSAEFMHAVPRFLDAPMAVTRLSGILVADCVVSKSNSMAKSNDQEKQGLDFGLDDIMREAKSGPPEVRASAAYIAEMRLYTRPIAQQWMQKATPDTDPLPPIEEEGEEGPASAVDQAVTFMRAYNGLEVVAPRQSSLTADTGESPLQSDFVKPRAPMFLRDCLLYMRDTQGKGSDMVQLGLFSLTQCIEAASEKMIREWWVQVANRVLYTYNRGADDLDREWNHERVRALVALAVRAPEAVGPFLADRACDRNLTLKDREIVYAAISTACLTLSGMEDELVAGSNHHQKQQKGDAMRGKISEVLKTTSPKIKEDSGIIGSGTVTRRSRRLDLVAVKPQAGMRSAEQKRYASTVGPAFFFPLMSQFGKSDMAPMTTSDVRRDMGQLERYVNTLAIILYTAAGSATHLITMNREFFDLFKMLKACSLLTPPVIDALLFGIDVVLSPERALSLPTLAREFREDISMIALWINELVEQGVVRADGGSIAHHVESIMRRLRDIQDDLSRRVTSGDFHKYTSVISI</sequence>
<accession>A0ACC1IWX4</accession>